<reference evidence="2" key="1">
    <citation type="submission" date="2022-07" db="EMBL/GenBank/DDBJ databases">
        <authorList>
            <person name="Trinca V."/>
            <person name="Uliana J.V.C."/>
            <person name="Torres T.T."/>
            <person name="Ward R.J."/>
            <person name="Monesi N."/>
        </authorList>
    </citation>
    <scope>NUCLEOTIDE SEQUENCE</scope>
    <source>
        <strain evidence="2">HSMRA1968</strain>
        <tissue evidence="2">Whole embryos</tissue>
    </source>
</reference>
<keyword evidence="3" id="KW-1185">Reference proteome</keyword>
<dbReference type="SUPFAM" id="SSF49562">
    <property type="entry name" value="C2 domain (Calcium/lipid-binding domain, CaLB)"/>
    <property type="match status" value="1"/>
</dbReference>
<name>A0A9Q0MIV1_9DIPT</name>
<feature type="region of interest" description="Disordered" evidence="1">
    <location>
        <begin position="312"/>
        <end position="331"/>
    </location>
</feature>
<organism evidence="2 3">
    <name type="scientific">Pseudolycoriella hygida</name>
    <dbReference type="NCBI Taxonomy" id="35572"/>
    <lineage>
        <taxon>Eukaryota</taxon>
        <taxon>Metazoa</taxon>
        <taxon>Ecdysozoa</taxon>
        <taxon>Arthropoda</taxon>
        <taxon>Hexapoda</taxon>
        <taxon>Insecta</taxon>
        <taxon>Pterygota</taxon>
        <taxon>Neoptera</taxon>
        <taxon>Endopterygota</taxon>
        <taxon>Diptera</taxon>
        <taxon>Nematocera</taxon>
        <taxon>Sciaroidea</taxon>
        <taxon>Sciaridae</taxon>
        <taxon>Pseudolycoriella</taxon>
    </lineage>
</organism>
<feature type="non-terminal residue" evidence="2">
    <location>
        <position position="482"/>
    </location>
</feature>
<sequence length="482" mass="55166">SFSNLKDYLPFASTDSKNYRSNKTKRLYESLDPEVGFRLKLTPGDKQKASSSHDSTYNGPELIVHVIGARHLPSIFGLKRVEGYAMKDEKLKLQQSFLARHWKARALVKNIRYSYLNLKVKLFPGTLRFDSTIQTSSWPTFNESFKFPMESTTKSAFKFRGKASESQDQSLPERLFKGHFVVITVFALLEIPLGARSSIRLRLEKFRRKSVNLLQESGKTDKDKSTEVAENDIMKLTTSETRRNIGSVTYFLDHKVFEENRRNGIFETDEFWLPIKDISVSSTTQSSLASVNSSSKGQVELILQICDAEPIDEDESNETNEAASSVNKRDEQKRRLSFNDVKNRLKNLSKKEKYKGMCLKVTTSKMRCSIKVKEEYENFGDNIYVKTTIFEHDILSSSWKSNEFNPSLSTRWDTDNSTIVIPIVNESSLDYISIKVSVATKTKVGKKIFLGTLHINPSTKDNHWQSMISEKGNPVAMWHSFE</sequence>
<gene>
    <name evidence="2" type="ORF">Bhyg_16462</name>
</gene>
<evidence type="ECO:0008006" key="4">
    <source>
        <dbReference type="Google" id="ProtNLM"/>
    </source>
</evidence>
<evidence type="ECO:0000313" key="3">
    <source>
        <dbReference type="Proteomes" id="UP001151699"/>
    </source>
</evidence>
<dbReference type="OrthoDB" id="8251120at2759"/>
<evidence type="ECO:0000256" key="1">
    <source>
        <dbReference type="SAM" id="MobiDB-lite"/>
    </source>
</evidence>
<protein>
    <recommendedName>
        <fullName evidence="4">C2 domain-containing protein</fullName>
    </recommendedName>
</protein>
<accession>A0A9Q0MIV1</accession>
<dbReference type="EMBL" id="WJQU01003401">
    <property type="protein sequence ID" value="KAJ6625245.1"/>
    <property type="molecule type" value="Genomic_DNA"/>
</dbReference>
<dbReference type="AlphaFoldDB" id="A0A9Q0MIV1"/>
<dbReference type="InterPro" id="IPR035892">
    <property type="entry name" value="C2_domain_sf"/>
</dbReference>
<proteinExistence type="predicted"/>
<comment type="caution">
    <text evidence="2">The sequence shown here is derived from an EMBL/GenBank/DDBJ whole genome shotgun (WGS) entry which is preliminary data.</text>
</comment>
<evidence type="ECO:0000313" key="2">
    <source>
        <dbReference type="EMBL" id="KAJ6625245.1"/>
    </source>
</evidence>
<dbReference type="Proteomes" id="UP001151699">
    <property type="component" value="Unassembled WGS sequence"/>
</dbReference>
<dbReference type="Gene3D" id="2.60.40.150">
    <property type="entry name" value="C2 domain"/>
    <property type="match status" value="1"/>
</dbReference>